<name>A0A1T4YQ51_9BACT</name>
<evidence type="ECO:0000256" key="1">
    <source>
        <dbReference type="SAM" id="MobiDB-lite"/>
    </source>
</evidence>
<sequence>MLVQPGCGLFKKKKKPEEAPKTVLVGIVEMVSPEQNYVLIRCDRLPDLPAAAELIALDATGVESKLKLTPERKGRYLTADITQGQPRVANLVIFKRSGSAPPVTPTVPPAGPSSTPAFSPDMPMPLLPVTGLPDTSAVPAGALPSTAPSSVPGQAPGLPPPMSPAPLGGQSPVMDLEPPVQ</sequence>
<dbReference type="Proteomes" id="UP000190774">
    <property type="component" value="Unassembled WGS sequence"/>
</dbReference>
<feature type="region of interest" description="Disordered" evidence="1">
    <location>
        <begin position="99"/>
        <end position="181"/>
    </location>
</feature>
<evidence type="ECO:0000313" key="3">
    <source>
        <dbReference type="Proteomes" id="UP000190774"/>
    </source>
</evidence>
<dbReference type="EMBL" id="FUYE01000015">
    <property type="protein sequence ID" value="SKB03718.1"/>
    <property type="molecule type" value="Genomic_DNA"/>
</dbReference>
<organism evidence="2 3">
    <name type="scientific">Prosthecobacter debontii</name>
    <dbReference type="NCBI Taxonomy" id="48467"/>
    <lineage>
        <taxon>Bacteria</taxon>
        <taxon>Pseudomonadati</taxon>
        <taxon>Verrucomicrobiota</taxon>
        <taxon>Verrucomicrobiia</taxon>
        <taxon>Verrucomicrobiales</taxon>
        <taxon>Verrucomicrobiaceae</taxon>
        <taxon>Prosthecobacter</taxon>
    </lineage>
</organism>
<proteinExistence type="predicted"/>
<feature type="compositionally biased region" description="Pro residues" evidence="1">
    <location>
        <begin position="102"/>
        <end position="111"/>
    </location>
</feature>
<evidence type="ECO:0000313" key="2">
    <source>
        <dbReference type="EMBL" id="SKB03718.1"/>
    </source>
</evidence>
<keyword evidence="3" id="KW-1185">Reference proteome</keyword>
<protein>
    <submittedName>
        <fullName evidence="2">Uncharacterized protein</fullName>
    </submittedName>
</protein>
<accession>A0A1T4YQ51</accession>
<dbReference type="AlphaFoldDB" id="A0A1T4YQ51"/>
<dbReference type="STRING" id="48467.SAMN02745166_03888"/>
<gene>
    <name evidence="2" type="ORF">SAMN02745166_03888</name>
</gene>
<reference evidence="3" key="1">
    <citation type="submission" date="2017-02" db="EMBL/GenBank/DDBJ databases">
        <authorList>
            <person name="Varghese N."/>
            <person name="Submissions S."/>
        </authorList>
    </citation>
    <scope>NUCLEOTIDE SEQUENCE [LARGE SCALE GENOMIC DNA]</scope>
    <source>
        <strain evidence="3">ATCC 700200</strain>
    </source>
</reference>